<comment type="caution">
    <text evidence="1">The sequence shown here is derived from an EMBL/GenBank/DDBJ whole genome shotgun (WGS) entry which is preliminary data.</text>
</comment>
<dbReference type="EMBL" id="JBIACK010000004">
    <property type="protein sequence ID" value="MFE8701234.1"/>
    <property type="molecule type" value="Genomic_DNA"/>
</dbReference>
<protein>
    <submittedName>
        <fullName evidence="1">Uncharacterized protein</fullName>
    </submittedName>
</protein>
<sequence>MKNTTIKLSEQVEGLFGAFDEHELELGQNQYPDQMESLLCDYLASVGLSVATFTIEEGTLFIDDDGFPCRQDTVRFECGVSILVETVHHSEWDYYFVRLVEESEPSLEEQVKALGLSVGCAISILHNQVDDDLLEWLEEQEMNRFVVTEVDTEAFLVWIEGCDYSISIDNILVLNQIDEEMDKALFPNTKQVFTQPLIQVRSTREGGKVSTFYVEADSCREAENIVKKEFPEFYFGANYFDAKGNFLAVPVKTYFLEEIERFLNEQPHQDFVKATTYATGVTVDFARNCDYTGVVDWVTSVVNRLNLPTYSIYSQHAPDFKTFQVVVKC</sequence>
<name>A0ABW6KAI9_9BACI</name>
<reference evidence="1 2" key="1">
    <citation type="submission" date="2024-08" db="EMBL/GenBank/DDBJ databases">
        <title>Two novel Cytobacillus novel species.</title>
        <authorList>
            <person name="Liu G."/>
        </authorList>
    </citation>
    <scope>NUCLEOTIDE SEQUENCE [LARGE SCALE GENOMIC DNA]</scope>
    <source>
        <strain evidence="1 2">FJAT-54145</strain>
    </source>
</reference>
<evidence type="ECO:0000313" key="2">
    <source>
        <dbReference type="Proteomes" id="UP001601059"/>
    </source>
</evidence>
<gene>
    <name evidence="1" type="ORF">ACFYKX_11565</name>
</gene>
<organism evidence="1 2">
    <name type="scientific">Cytobacillus spartinae</name>
    <dbReference type="NCBI Taxonomy" id="3299023"/>
    <lineage>
        <taxon>Bacteria</taxon>
        <taxon>Bacillati</taxon>
        <taxon>Bacillota</taxon>
        <taxon>Bacilli</taxon>
        <taxon>Bacillales</taxon>
        <taxon>Bacillaceae</taxon>
        <taxon>Cytobacillus</taxon>
    </lineage>
</organism>
<dbReference type="Proteomes" id="UP001601059">
    <property type="component" value="Unassembled WGS sequence"/>
</dbReference>
<accession>A0ABW6KAI9</accession>
<dbReference type="RefSeq" id="WP_389361171.1">
    <property type="nucleotide sequence ID" value="NZ_JBIACK010000004.1"/>
</dbReference>
<keyword evidence="2" id="KW-1185">Reference proteome</keyword>
<evidence type="ECO:0000313" key="1">
    <source>
        <dbReference type="EMBL" id="MFE8701234.1"/>
    </source>
</evidence>
<proteinExistence type="predicted"/>